<comment type="caution">
    <text evidence="1">The sequence shown here is derived from an EMBL/GenBank/DDBJ whole genome shotgun (WGS) entry which is preliminary data.</text>
</comment>
<reference evidence="1 2" key="1">
    <citation type="submission" date="2023-09" db="EMBL/GenBank/DDBJ databases">
        <authorList>
            <person name="Rey-Velasco X."/>
        </authorList>
    </citation>
    <scope>NUCLEOTIDE SEQUENCE [LARGE SCALE GENOMIC DNA]</scope>
    <source>
        <strain evidence="1 2">P385</strain>
    </source>
</reference>
<name>A0ABU3B5C8_9GAMM</name>
<accession>A0ABU3B5C8</accession>
<organism evidence="1 2">
    <name type="scientific">Spectribacter acetivorans</name>
    <dbReference type="NCBI Taxonomy" id="3075603"/>
    <lineage>
        <taxon>Bacteria</taxon>
        <taxon>Pseudomonadati</taxon>
        <taxon>Pseudomonadota</taxon>
        <taxon>Gammaproteobacteria</taxon>
        <taxon>Salinisphaerales</taxon>
        <taxon>Salinisphaeraceae</taxon>
        <taxon>Spectribacter</taxon>
    </lineage>
</organism>
<dbReference type="RefSeq" id="WP_311657509.1">
    <property type="nucleotide sequence ID" value="NZ_JAVRHY010000003.1"/>
</dbReference>
<sequence length="510" mass="56343">MIAPHGPERHRRGLASALLLGQLLLVGWAPPSPADSLDTQRAEPVAAASPTPWWQHPAWSAKVGLEARYFPDEPADDRQFDGVNLSASLNPSMVLDWDERDQRISVELFGRVDQHDAARTHADVREALYRYNARSHEWRIGWGRVFWGATESANIVDIVNQRDFVEDPGGTARLGQPMVNLSLFLGAGTLDFYLLPGFRERTFPDTDGRPRPLLPVDDDAARFESDAGDDHVDLALRYRRNLRGWDVGVSYFRGTARDPRFDIGFDDCTADVALLPITGGLLPPLTVDCAQADIPAPPADDLLLGDVAVTVDNPVFVPVYDQIDRVGLDIQGQRGRTLWKLEAIHEWSRAGDFHALVGGFEYSFYDLGGSGMDLGVIAEYLYDSRGRIDPDLARAAAALGRRERLAFADIDQAQAFRDSLGTQRAAPFNNDIFVGTRLSVNDLPSTTLLAGAIVDAETGATLGSLEASRRLGSRMRLSATIRVFANLPVTDPAFGFRRDDYLQVRLTRFF</sequence>
<protein>
    <submittedName>
        <fullName evidence="1">Uncharacterized protein</fullName>
    </submittedName>
</protein>
<keyword evidence="2" id="KW-1185">Reference proteome</keyword>
<evidence type="ECO:0000313" key="2">
    <source>
        <dbReference type="Proteomes" id="UP001259982"/>
    </source>
</evidence>
<proteinExistence type="predicted"/>
<gene>
    <name evidence="1" type="ORF">RM531_04100</name>
</gene>
<dbReference type="Proteomes" id="UP001259982">
    <property type="component" value="Unassembled WGS sequence"/>
</dbReference>
<evidence type="ECO:0000313" key="1">
    <source>
        <dbReference type="EMBL" id="MDT0617646.1"/>
    </source>
</evidence>
<dbReference type="EMBL" id="JAVRHY010000003">
    <property type="protein sequence ID" value="MDT0617646.1"/>
    <property type="molecule type" value="Genomic_DNA"/>
</dbReference>